<sequence>MMERTPAAATRTRGDRRSAFDRFVEWAHLRASQAPMFVTCMAVIVLWLVSLPMWSDLKEWQAVIHTVAAVVTLLLVVLLENASRRADEAMQEKVNVLAEALAALMTSSAADDPELREAVRTLRDAVGLEERH</sequence>
<feature type="transmembrane region" description="Helical" evidence="1">
    <location>
        <begin position="36"/>
        <end position="54"/>
    </location>
</feature>
<evidence type="ECO:0000313" key="3">
    <source>
        <dbReference type="Proteomes" id="UP000294927"/>
    </source>
</evidence>
<keyword evidence="1" id="KW-1133">Transmembrane helix</keyword>
<evidence type="ECO:0000313" key="2">
    <source>
        <dbReference type="EMBL" id="TDV57881.1"/>
    </source>
</evidence>
<gene>
    <name evidence="2" type="ORF">CLV71_101755</name>
</gene>
<protein>
    <submittedName>
        <fullName evidence="2">Low affinity Fe/Cu permease</fullName>
    </submittedName>
</protein>
<reference evidence="2 3" key="1">
    <citation type="submission" date="2019-03" db="EMBL/GenBank/DDBJ databases">
        <title>Genomic Encyclopedia of Archaeal and Bacterial Type Strains, Phase II (KMG-II): from individual species to whole genera.</title>
        <authorList>
            <person name="Goeker M."/>
        </authorList>
    </citation>
    <scope>NUCLEOTIDE SEQUENCE [LARGE SCALE GENOMIC DNA]</scope>
    <source>
        <strain evidence="2 3">DSM 45499</strain>
    </source>
</reference>
<accession>A0A4V3FV62</accession>
<dbReference type="InterPro" id="IPR007251">
    <property type="entry name" value="Iron_permease_Fet4"/>
</dbReference>
<dbReference type="EMBL" id="SOCP01000001">
    <property type="protein sequence ID" value="TDV57881.1"/>
    <property type="molecule type" value="Genomic_DNA"/>
</dbReference>
<evidence type="ECO:0000256" key="1">
    <source>
        <dbReference type="SAM" id="Phobius"/>
    </source>
</evidence>
<comment type="caution">
    <text evidence="2">The sequence shown here is derived from an EMBL/GenBank/DDBJ whole genome shotgun (WGS) entry which is preliminary data.</text>
</comment>
<feature type="transmembrane region" description="Helical" evidence="1">
    <location>
        <begin position="60"/>
        <end position="79"/>
    </location>
</feature>
<dbReference type="Pfam" id="PF04120">
    <property type="entry name" value="Iron_permease"/>
    <property type="match status" value="1"/>
</dbReference>
<name>A0A4V3FV62_9PSEU</name>
<keyword evidence="1" id="KW-0472">Membrane</keyword>
<proteinExistence type="predicted"/>
<keyword evidence="1" id="KW-0812">Transmembrane</keyword>
<dbReference type="GO" id="GO:0055085">
    <property type="term" value="P:transmembrane transport"/>
    <property type="evidence" value="ECO:0007669"/>
    <property type="project" value="InterPro"/>
</dbReference>
<organism evidence="2 3">
    <name type="scientific">Actinophytocola oryzae</name>
    <dbReference type="NCBI Taxonomy" id="502181"/>
    <lineage>
        <taxon>Bacteria</taxon>
        <taxon>Bacillati</taxon>
        <taxon>Actinomycetota</taxon>
        <taxon>Actinomycetes</taxon>
        <taxon>Pseudonocardiales</taxon>
        <taxon>Pseudonocardiaceae</taxon>
    </lineage>
</organism>
<keyword evidence="3" id="KW-1185">Reference proteome</keyword>
<dbReference type="AlphaFoldDB" id="A0A4V3FV62"/>
<dbReference type="Proteomes" id="UP000294927">
    <property type="component" value="Unassembled WGS sequence"/>
</dbReference>